<organism evidence="1 2">
    <name type="scientific">Colletotrichum trifolii</name>
    <dbReference type="NCBI Taxonomy" id="5466"/>
    <lineage>
        <taxon>Eukaryota</taxon>
        <taxon>Fungi</taxon>
        <taxon>Dikarya</taxon>
        <taxon>Ascomycota</taxon>
        <taxon>Pezizomycotina</taxon>
        <taxon>Sordariomycetes</taxon>
        <taxon>Hypocreomycetidae</taxon>
        <taxon>Glomerellales</taxon>
        <taxon>Glomerellaceae</taxon>
        <taxon>Colletotrichum</taxon>
        <taxon>Colletotrichum orbiculare species complex</taxon>
    </lineage>
</organism>
<reference evidence="1 2" key="1">
    <citation type="submission" date="2018-12" db="EMBL/GenBank/DDBJ databases">
        <title>Genome sequence and assembly of Colletotrichum trifolii.</title>
        <authorList>
            <person name="Gan P."/>
            <person name="Shirasu K."/>
        </authorList>
    </citation>
    <scope>NUCLEOTIDE SEQUENCE [LARGE SCALE GENOMIC DNA]</scope>
    <source>
        <strain evidence="1 2">543-2</strain>
    </source>
</reference>
<evidence type="ECO:0000313" key="1">
    <source>
        <dbReference type="EMBL" id="TDZ67892.1"/>
    </source>
</evidence>
<keyword evidence="2" id="KW-1185">Reference proteome</keyword>
<proteinExistence type="predicted"/>
<evidence type="ECO:0000313" key="2">
    <source>
        <dbReference type="Proteomes" id="UP000295703"/>
    </source>
</evidence>
<comment type="caution">
    <text evidence="1">The sequence shown here is derived from an EMBL/GenBank/DDBJ whole genome shotgun (WGS) entry which is preliminary data.</text>
</comment>
<dbReference type="SUPFAM" id="SSF54909">
    <property type="entry name" value="Dimeric alpha+beta barrel"/>
    <property type="match status" value="1"/>
</dbReference>
<dbReference type="InterPro" id="IPR011008">
    <property type="entry name" value="Dimeric_a/b-barrel"/>
</dbReference>
<protein>
    <recommendedName>
        <fullName evidence="3">ABM domain-containing protein</fullName>
    </recommendedName>
</protein>
<sequence length="215" mass="23467">MALTEIIFPPLKADEQIRKGFYTNVPSTVESTFNVPGGPLSSALARVIESTPVDAEDHRGYLGVFAWESVETVDKFLQTPGFAGFKASLMAYVDGPPRLQFFSSGAGVAPQKTLHGSTHLFLIKAAGTEAQVGQVRQLWGDFAPAFSKVAGDDVKYHSGDETQGHNGEFSGFSGWKSLESLNNALEQYSTREKLQELRDYGISISSFVLELKHVF</sequence>
<dbReference type="AlphaFoldDB" id="A0A4R8RLI6"/>
<name>A0A4R8RLI6_COLTR</name>
<dbReference type="Gene3D" id="3.30.70.100">
    <property type="match status" value="1"/>
</dbReference>
<gene>
    <name evidence="1" type="ORF">CTRI78_v002714</name>
</gene>
<dbReference type="EMBL" id="RYZW01000015">
    <property type="protein sequence ID" value="TDZ67892.1"/>
    <property type="molecule type" value="Genomic_DNA"/>
</dbReference>
<dbReference type="Proteomes" id="UP000295703">
    <property type="component" value="Unassembled WGS sequence"/>
</dbReference>
<dbReference type="STRING" id="5466.A0A4R8RLI6"/>
<accession>A0A4R8RLI6</accession>
<evidence type="ECO:0008006" key="3">
    <source>
        <dbReference type="Google" id="ProtNLM"/>
    </source>
</evidence>